<evidence type="ECO:0000256" key="4">
    <source>
        <dbReference type="ARBA" id="ARBA00022695"/>
    </source>
</evidence>
<feature type="binding site" evidence="11">
    <location>
        <position position="29"/>
    </location>
    <ligand>
        <name>ATP</name>
        <dbReference type="ChEBI" id="CHEBI:30616"/>
    </ligand>
</feature>
<comment type="caution">
    <text evidence="15">The sequence shown here is derived from an EMBL/GenBank/DDBJ whole genome shotgun (WGS) entry which is preliminary data.</text>
</comment>
<feature type="domain" description="Poly A polymerase head" evidence="12">
    <location>
        <begin position="24"/>
        <end position="144"/>
    </location>
</feature>
<dbReference type="EC" id="2.7.7.72" evidence="11"/>
<evidence type="ECO:0000256" key="2">
    <source>
        <dbReference type="ARBA" id="ARBA00022679"/>
    </source>
</evidence>
<dbReference type="Pfam" id="PF01743">
    <property type="entry name" value="PolyA_pol"/>
    <property type="match status" value="1"/>
</dbReference>
<evidence type="ECO:0000256" key="5">
    <source>
        <dbReference type="ARBA" id="ARBA00022723"/>
    </source>
</evidence>
<proteinExistence type="inferred from homology"/>
<comment type="cofactor">
    <cofactor evidence="1 11">
        <name>Mg(2+)</name>
        <dbReference type="ChEBI" id="CHEBI:18420"/>
    </cofactor>
</comment>
<comment type="subunit">
    <text evidence="11">Homodimer.</text>
</comment>
<feature type="binding site" evidence="11">
    <location>
        <position position="44"/>
    </location>
    <ligand>
        <name>Mg(2+)</name>
        <dbReference type="ChEBI" id="CHEBI:18420"/>
    </ligand>
</feature>
<feature type="binding site" evidence="11">
    <location>
        <position position="29"/>
    </location>
    <ligand>
        <name>CTP</name>
        <dbReference type="ChEBI" id="CHEBI:37563"/>
    </ligand>
</feature>
<dbReference type="InterPro" id="IPR032810">
    <property type="entry name" value="CCA-adding_enz_C"/>
</dbReference>
<dbReference type="CDD" id="cd05398">
    <property type="entry name" value="NT_ClassII-CCAase"/>
    <property type="match status" value="1"/>
</dbReference>
<keyword evidence="4 11" id="KW-0548">Nucleotidyltransferase</keyword>
<evidence type="ECO:0000313" key="16">
    <source>
        <dbReference type="Proteomes" id="UP001556040"/>
    </source>
</evidence>
<evidence type="ECO:0000256" key="7">
    <source>
        <dbReference type="ARBA" id="ARBA00022800"/>
    </source>
</evidence>
<evidence type="ECO:0000259" key="13">
    <source>
        <dbReference type="Pfam" id="PF12627"/>
    </source>
</evidence>
<accession>A0ABV3PYL4</accession>
<keyword evidence="7 11" id="KW-0692">RNA repair</keyword>
<dbReference type="InterPro" id="IPR050264">
    <property type="entry name" value="Bact_CCA-adding_enz_type3_sf"/>
</dbReference>
<keyword evidence="6 11" id="KW-0547">Nucleotide-binding</keyword>
<evidence type="ECO:0000256" key="10">
    <source>
        <dbReference type="ARBA" id="ARBA00022884"/>
    </source>
</evidence>
<dbReference type="GO" id="GO:0004810">
    <property type="term" value="F:CCA tRNA nucleotidyltransferase activity"/>
    <property type="evidence" value="ECO:0007669"/>
    <property type="project" value="UniProtKB-EC"/>
</dbReference>
<comment type="similarity">
    <text evidence="11">Belongs to the tRNA nucleotidyltransferase/poly(A) polymerase family. Bacterial CCA-adding enzyme type 3 subfamily.</text>
</comment>
<feature type="domain" description="tRNA nucleotidyltransferase/poly(A) polymerase RNA and SrmB- binding" evidence="13">
    <location>
        <begin position="171"/>
        <end position="225"/>
    </location>
</feature>
<feature type="domain" description="CCA-adding enzyme C-terminal" evidence="14">
    <location>
        <begin position="250"/>
        <end position="391"/>
    </location>
</feature>
<organism evidence="15 16">
    <name type="scientific">Jeotgalibacillus marinus</name>
    <dbReference type="NCBI Taxonomy" id="86667"/>
    <lineage>
        <taxon>Bacteria</taxon>
        <taxon>Bacillati</taxon>
        <taxon>Bacillota</taxon>
        <taxon>Bacilli</taxon>
        <taxon>Bacillales</taxon>
        <taxon>Caryophanaceae</taxon>
        <taxon>Jeotgalibacillus</taxon>
    </lineage>
</organism>
<protein>
    <recommendedName>
        <fullName evidence="11">CCA-adding enzyme</fullName>
        <ecNumber evidence="11">2.7.7.72</ecNumber>
    </recommendedName>
    <alternativeName>
        <fullName evidence="11">CCA tRNA nucleotidyltransferase</fullName>
    </alternativeName>
    <alternativeName>
        <fullName evidence="11">tRNA CCA-pyrophosphorylase</fullName>
    </alternativeName>
    <alternativeName>
        <fullName evidence="11">tRNA adenylyl-/cytidylyl- transferase</fullName>
    </alternativeName>
    <alternativeName>
        <fullName evidence="11">tRNA nucleotidyltransferase</fullName>
    </alternativeName>
    <alternativeName>
        <fullName evidence="11">tRNA-NT</fullName>
    </alternativeName>
</protein>
<comment type="catalytic activity">
    <reaction evidence="11">
        <text>a tRNA precursor + 2 CTP + ATP = a tRNA with a 3' CCA end + 3 diphosphate</text>
        <dbReference type="Rhea" id="RHEA:14433"/>
        <dbReference type="Rhea" id="RHEA-COMP:10465"/>
        <dbReference type="Rhea" id="RHEA-COMP:10468"/>
        <dbReference type="ChEBI" id="CHEBI:30616"/>
        <dbReference type="ChEBI" id="CHEBI:33019"/>
        <dbReference type="ChEBI" id="CHEBI:37563"/>
        <dbReference type="ChEBI" id="CHEBI:74896"/>
        <dbReference type="ChEBI" id="CHEBI:83071"/>
        <dbReference type="EC" id="2.7.7.72"/>
    </reaction>
</comment>
<dbReference type="EMBL" id="JBFMIA010000001">
    <property type="protein sequence ID" value="MEW9500189.1"/>
    <property type="molecule type" value="Genomic_DNA"/>
</dbReference>
<evidence type="ECO:0000256" key="3">
    <source>
        <dbReference type="ARBA" id="ARBA00022694"/>
    </source>
</evidence>
<dbReference type="NCBIfam" id="NF009814">
    <property type="entry name" value="PRK13299.1"/>
    <property type="match status" value="1"/>
</dbReference>
<keyword evidence="8 11" id="KW-0067">ATP-binding</keyword>
<evidence type="ECO:0000259" key="14">
    <source>
        <dbReference type="Pfam" id="PF13735"/>
    </source>
</evidence>
<evidence type="ECO:0000313" key="15">
    <source>
        <dbReference type="EMBL" id="MEW9500189.1"/>
    </source>
</evidence>
<comment type="catalytic activity">
    <reaction evidence="11">
        <text>a tRNA with a 3' CCA end + 2 CTP + ATP = a tRNA with a 3' CCACCA end + 3 diphosphate</text>
        <dbReference type="Rhea" id="RHEA:76235"/>
        <dbReference type="Rhea" id="RHEA-COMP:10468"/>
        <dbReference type="Rhea" id="RHEA-COMP:18655"/>
        <dbReference type="ChEBI" id="CHEBI:30616"/>
        <dbReference type="ChEBI" id="CHEBI:33019"/>
        <dbReference type="ChEBI" id="CHEBI:37563"/>
        <dbReference type="ChEBI" id="CHEBI:83071"/>
        <dbReference type="ChEBI" id="CHEBI:195187"/>
    </reaction>
</comment>
<feature type="binding site" evidence="11">
    <location>
        <position position="165"/>
    </location>
    <ligand>
        <name>CTP</name>
        <dbReference type="ChEBI" id="CHEBI:37563"/>
    </ligand>
</feature>
<dbReference type="PANTHER" id="PTHR46173:SF1">
    <property type="entry name" value="CCA TRNA NUCLEOTIDYLTRANSFERASE 1, MITOCHONDRIAL"/>
    <property type="match status" value="1"/>
</dbReference>
<dbReference type="InterPro" id="IPR032828">
    <property type="entry name" value="PolyA_RNA-bd"/>
</dbReference>
<keyword evidence="16" id="KW-1185">Reference proteome</keyword>
<feature type="binding site" evidence="11">
    <location>
        <position position="113"/>
    </location>
    <ligand>
        <name>ATP</name>
        <dbReference type="ChEBI" id="CHEBI:30616"/>
    </ligand>
</feature>
<sequence length="402" mass="46290">MIVPKSFSDALPVLKKITDHGYEAYFVGGCVRDLLLQRDINDVDIATSATPDEIKQMFTKTVDVGIEHGTVLVLHEGEGFEITTFRSDSTYTDHRRPDEVTFIRTLEEDLKRRDFTMNAMAMSPSFELVDPFQGQKDLTARIIRTVGKATERFQEDALRMLRGARFAAQLDFTIEEETLKAMFSCSSLLSHVAVERKRMEMDKLLSGPKVSKGLYYLEKADLVKSMPYFPLDSKGCECVTNITLDQLNIQQRWAVVIIVLEIEDPVKFLKQWRHSTKRIRHVTSLVELFYARKKQPFTPYSLYKTGLEMAKEAEQLFSIIEMVKDEGKLLENLWNALPIKTKSELQVNGKDILSWINRSSGPWLGSILNEAEQDVIEGKVKNNSSELKKWVTQWHQKYENQY</sequence>
<dbReference type="InterPro" id="IPR002646">
    <property type="entry name" value="PolA_pol_head_dom"/>
</dbReference>
<feature type="binding site" evidence="11">
    <location>
        <position position="159"/>
    </location>
    <ligand>
        <name>ATP</name>
        <dbReference type="ChEBI" id="CHEBI:30616"/>
    </ligand>
</feature>
<evidence type="ECO:0000256" key="8">
    <source>
        <dbReference type="ARBA" id="ARBA00022840"/>
    </source>
</evidence>
<keyword evidence="2 11" id="KW-0808">Transferase</keyword>
<feature type="binding site" evidence="11">
    <location>
        <position position="113"/>
    </location>
    <ligand>
        <name>CTP</name>
        <dbReference type="ChEBI" id="CHEBI:37563"/>
    </ligand>
</feature>
<feature type="binding site" evidence="11">
    <location>
        <position position="32"/>
    </location>
    <ligand>
        <name>ATP</name>
        <dbReference type="ChEBI" id="CHEBI:30616"/>
    </ligand>
</feature>
<keyword evidence="10 11" id="KW-0694">RNA-binding</keyword>
<dbReference type="InterPro" id="IPR043519">
    <property type="entry name" value="NT_sf"/>
</dbReference>
<evidence type="ECO:0000256" key="6">
    <source>
        <dbReference type="ARBA" id="ARBA00022741"/>
    </source>
</evidence>
<evidence type="ECO:0000256" key="1">
    <source>
        <dbReference type="ARBA" id="ARBA00001946"/>
    </source>
</evidence>
<feature type="binding site" evidence="11">
    <location>
        <position position="159"/>
    </location>
    <ligand>
        <name>CTP</name>
        <dbReference type="ChEBI" id="CHEBI:37563"/>
    </ligand>
</feature>
<dbReference type="InterPro" id="IPR023068">
    <property type="entry name" value="CCA-adding_enz_firmicutes"/>
</dbReference>
<dbReference type="HAMAP" id="MF_01263">
    <property type="entry name" value="CCA_bact_type3"/>
    <property type="match status" value="1"/>
</dbReference>
<dbReference type="Gene3D" id="3.30.460.10">
    <property type="entry name" value="Beta Polymerase, domain 2"/>
    <property type="match status" value="1"/>
</dbReference>
<dbReference type="Pfam" id="PF12627">
    <property type="entry name" value="PolyA_pol_RNAbd"/>
    <property type="match status" value="1"/>
</dbReference>
<dbReference type="SUPFAM" id="SSF81301">
    <property type="entry name" value="Nucleotidyltransferase"/>
    <property type="match status" value="1"/>
</dbReference>
<reference evidence="15 16" key="1">
    <citation type="journal article" date="1979" name="Int. J. Syst. Evol. Microbiol.">
        <title>Bacillus globisporus subsp. marinus subsp. nov.</title>
        <authorList>
            <person name="Liu H."/>
        </authorList>
    </citation>
    <scope>NUCLEOTIDE SEQUENCE [LARGE SCALE GENOMIC DNA]</scope>
    <source>
        <strain evidence="15 16">DSM 1297</strain>
    </source>
</reference>
<keyword evidence="5 11" id="KW-0479">Metal-binding</keyword>
<dbReference type="Proteomes" id="UP001556040">
    <property type="component" value="Unassembled WGS sequence"/>
</dbReference>
<evidence type="ECO:0000256" key="9">
    <source>
        <dbReference type="ARBA" id="ARBA00022842"/>
    </source>
</evidence>
<dbReference type="SUPFAM" id="SSF81891">
    <property type="entry name" value="Poly A polymerase C-terminal region-like"/>
    <property type="match status" value="1"/>
</dbReference>
<feature type="binding site" evidence="11">
    <location>
        <position position="165"/>
    </location>
    <ligand>
        <name>ATP</name>
        <dbReference type="ChEBI" id="CHEBI:30616"/>
    </ligand>
</feature>
<evidence type="ECO:0000259" key="12">
    <source>
        <dbReference type="Pfam" id="PF01743"/>
    </source>
</evidence>
<dbReference type="Gene3D" id="1.10.246.80">
    <property type="match status" value="1"/>
</dbReference>
<keyword evidence="9 11" id="KW-0460">Magnesium</keyword>
<feature type="binding site" evidence="11">
    <location>
        <position position="162"/>
    </location>
    <ligand>
        <name>ATP</name>
        <dbReference type="ChEBI" id="CHEBI:30616"/>
    </ligand>
</feature>
<comment type="function">
    <text evidence="11">Catalyzes the addition and repair of the essential 3'-terminal CCA sequence in tRNAs without using a nucleic acid template. Adds these three nucleotides in the order of C, C, and A to the tRNA nucleotide-73, using CTP and ATP as substrates and producing inorganic pyrophosphate. tRNA 3'-terminal CCA addition is required both for tRNA processing and repair. Also involved in tRNA surveillance by mediating tandem CCA addition to generate a CCACCA at the 3' terminus of unstable tRNAs. While stable tRNAs receive only 3'-terminal CCA, unstable tRNAs are marked with CCACCA and rapidly degraded.</text>
</comment>
<comment type="miscellaneous">
    <text evidence="11">A single active site specifically recognizes both ATP and CTP and is responsible for their addition.</text>
</comment>
<dbReference type="Gene3D" id="1.20.58.560">
    <property type="match status" value="1"/>
</dbReference>
<feature type="binding site" evidence="11">
    <location>
        <position position="32"/>
    </location>
    <ligand>
        <name>CTP</name>
        <dbReference type="ChEBI" id="CHEBI:37563"/>
    </ligand>
</feature>
<feature type="binding site" evidence="11">
    <location>
        <position position="156"/>
    </location>
    <ligand>
        <name>ATP</name>
        <dbReference type="ChEBI" id="CHEBI:30616"/>
    </ligand>
</feature>
<dbReference type="RefSeq" id="WP_367777474.1">
    <property type="nucleotide sequence ID" value="NZ_JBFMIA010000001.1"/>
</dbReference>
<dbReference type="Pfam" id="PF13735">
    <property type="entry name" value="tRNA_NucTran2_2"/>
    <property type="match status" value="1"/>
</dbReference>
<feature type="binding site" evidence="11">
    <location>
        <position position="42"/>
    </location>
    <ligand>
        <name>Mg(2+)</name>
        <dbReference type="ChEBI" id="CHEBI:18420"/>
    </ligand>
</feature>
<name>A0ABV3PYL4_9BACL</name>
<feature type="binding site" evidence="11">
    <location>
        <position position="162"/>
    </location>
    <ligand>
        <name>CTP</name>
        <dbReference type="ChEBI" id="CHEBI:37563"/>
    </ligand>
</feature>
<gene>
    <name evidence="11" type="primary">cca</name>
    <name evidence="15" type="ORF">AB1471_00065</name>
</gene>
<evidence type="ECO:0000256" key="11">
    <source>
        <dbReference type="HAMAP-Rule" id="MF_01263"/>
    </source>
</evidence>
<keyword evidence="3 11" id="KW-0819">tRNA processing</keyword>
<dbReference type="PANTHER" id="PTHR46173">
    <property type="entry name" value="CCA TRNA NUCLEOTIDYLTRANSFERASE 1, MITOCHONDRIAL"/>
    <property type="match status" value="1"/>
</dbReference>
<dbReference type="Gene3D" id="1.10.110.30">
    <property type="match status" value="1"/>
</dbReference>
<feature type="binding site" evidence="11">
    <location>
        <position position="156"/>
    </location>
    <ligand>
        <name>CTP</name>
        <dbReference type="ChEBI" id="CHEBI:37563"/>
    </ligand>
</feature>